<evidence type="ECO:0000256" key="5">
    <source>
        <dbReference type="SAM" id="Phobius"/>
    </source>
</evidence>
<keyword evidence="5" id="KW-1133">Transmembrane helix</keyword>
<feature type="repeat" description="WD" evidence="3">
    <location>
        <begin position="586"/>
        <end position="617"/>
    </location>
</feature>
<dbReference type="RefSeq" id="WP_189406808.1">
    <property type="nucleotide sequence ID" value="NZ_BMXP01000006.1"/>
</dbReference>
<dbReference type="PROSITE" id="PS50294">
    <property type="entry name" value="WD_REPEATS_REGION"/>
    <property type="match status" value="8"/>
</dbReference>
<feature type="repeat" description="WD" evidence="3">
    <location>
        <begin position="842"/>
        <end position="883"/>
    </location>
</feature>
<proteinExistence type="predicted"/>
<dbReference type="PROSITE" id="PS50082">
    <property type="entry name" value="WD_REPEATS_2"/>
    <property type="match status" value="10"/>
</dbReference>
<evidence type="ECO:0000256" key="4">
    <source>
        <dbReference type="SAM" id="MobiDB-lite"/>
    </source>
</evidence>
<comment type="caution">
    <text evidence="7">The sequence shown here is derived from an EMBL/GenBank/DDBJ whole genome shotgun (WGS) entry which is preliminary data.</text>
</comment>
<dbReference type="InterPro" id="IPR000157">
    <property type="entry name" value="TIR_dom"/>
</dbReference>
<reference evidence="7" key="1">
    <citation type="journal article" date="2014" name="Int. J. Syst. Evol. Microbiol.">
        <title>Complete genome sequence of Corynebacterium casei LMG S-19264T (=DSM 44701T), isolated from a smear-ripened cheese.</title>
        <authorList>
            <consortium name="US DOE Joint Genome Institute (JGI-PGF)"/>
            <person name="Walter F."/>
            <person name="Albersmeier A."/>
            <person name="Kalinowski J."/>
            <person name="Ruckert C."/>
        </authorList>
    </citation>
    <scope>NUCLEOTIDE SEQUENCE</scope>
    <source>
        <strain evidence="7">KCTC 22164</strain>
    </source>
</reference>
<feature type="repeat" description="WD" evidence="3">
    <location>
        <begin position="324"/>
        <end position="365"/>
    </location>
</feature>
<evidence type="ECO:0000259" key="6">
    <source>
        <dbReference type="PROSITE" id="PS50104"/>
    </source>
</evidence>
<dbReference type="AlphaFoldDB" id="A0A918JM85"/>
<feature type="repeat" description="WD" evidence="3">
    <location>
        <begin position="754"/>
        <end position="795"/>
    </location>
</feature>
<dbReference type="GO" id="GO:0007165">
    <property type="term" value="P:signal transduction"/>
    <property type="evidence" value="ECO:0007669"/>
    <property type="project" value="InterPro"/>
</dbReference>
<dbReference type="InterPro" id="IPR035897">
    <property type="entry name" value="Toll_tir_struct_dom_sf"/>
</dbReference>
<evidence type="ECO:0000313" key="8">
    <source>
        <dbReference type="Proteomes" id="UP000631300"/>
    </source>
</evidence>
<dbReference type="InterPro" id="IPR001680">
    <property type="entry name" value="WD40_rpt"/>
</dbReference>
<gene>
    <name evidence="7" type="ORF">GCM10007391_24670</name>
</gene>
<dbReference type="Pfam" id="PF13676">
    <property type="entry name" value="TIR_2"/>
    <property type="match status" value="1"/>
</dbReference>
<feature type="domain" description="TIR" evidence="6">
    <location>
        <begin position="6"/>
        <end position="140"/>
    </location>
</feature>
<evidence type="ECO:0000256" key="1">
    <source>
        <dbReference type="ARBA" id="ARBA00022574"/>
    </source>
</evidence>
<dbReference type="InterPro" id="IPR036322">
    <property type="entry name" value="WD40_repeat_dom_sf"/>
</dbReference>
<feature type="repeat" description="WD" evidence="3">
    <location>
        <begin position="500"/>
        <end position="541"/>
    </location>
</feature>
<dbReference type="PANTHER" id="PTHR19879:SF9">
    <property type="entry name" value="TRANSCRIPTION INITIATION FACTOR TFIID SUBUNIT 5"/>
    <property type="match status" value="1"/>
</dbReference>
<keyword evidence="1 3" id="KW-0853">WD repeat</keyword>
<dbReference type="PROSITE" id="PS00678">
    <property type="entry name" value="WD_REPEATS_1"/>
    <property type="match status" value="4"/>
</dbReference>
<dbReference type="PRINTS" id="PR00320">
    <property type="entry name" value="GPROTEINBRPT"/>
</dbReference>
<keyword evidence="8" id="KW-1185">Reference proteome</keyword>
<feature type="repeat" description="WD" evidence="3">
    <location>
        <begin position="798"/>
        <end position="840"/>
    </location>
</feature>
<dbReference type="InterPro" id="IPR019775">
    <property type="entry name" value="WD40_repeat_CS"/>
</dbReference>
<evidence type="ECO:0000256" key="3">
    <source>
        <dbReference type="PROSITE-ProRule" id="PRU00221"/>
    </source>
</evidence>
<reference evidence="7" key="2">
    <citation type="submission" date="2020-09" db="EMBL/GenBank/DDBJ databases">
        <authorList>
            <person name="Sun Q."/>
            <person name="Kim S."/>
        </authorList>
    </citation>
    <scope>NUCLEOTIDE SEQUENCE</scope>
    <source>
        <strain evidence="7">KCTC 22164</strain>
    </source>
</reference>
<name>A0A918JM85_9ALTE</name>
<dbReference type="EMBL" id="BMXP01000006">
    <property type="protein sequence ID" value="GGW89465.1"/>
    <property type="molecule type" value="Genomic_DNA"/>
</dbReference>
<dbReference type="SUPFAM" id="SSF50978">
    <property type="entry name" value="WD40 repeat-like"/>
    <property type="match status" value="2"/>
</dbReference>
<organism evidence="7 8">
    <name type="scientific">Alteromonas halophila</name>
    <dbReference type="NCBI Taxonomy" id="516698"/>
    <lineage>
        <taxon>Bacteria</taxon>
        <taxon>Pseudomonadati</taxon>
        <taxon>Pseudomonadota</taxon>
        <taxon>Gammaproteobacteria</taxon>
        <taxon>Alteromonadales</taxon>
        <taxon>Alteromonadaceae</taxon>
        <taxon>Alteromonas/Salinimonas group</taxon>
        <taxon>Alteromonas</taxon>
    </lineage>
</organism>
<feature type="region of interest" description="Disordered" evidence="4">
    <location>
        <begin position="123"/>
        <end position="142"/>
    </location>
</feature>
<evidence type="ECO:0000313" key="7">
    <source>
        <dbReference type="EMBL" id="GGW89465.1"/>
    </source>
</evidence>
<dbReference type="InterPro" id="IPR015943">
    <property type="entry name" value="WD40/YVTN_repeat-like_dom_sf"/>
</dbReference>
<keyword evidence="2" id="KW-0677">Repeat</keyword>
<dbReference type="SUPFAM" id="SSF52200">
    <property type="entry name" value="Toll/Interleukin receptor TIR domain"/>
    <property type="match status" value="1"/>
</dbReference>
<feature type="repeat" description="WD" evidence="3">
    <location>
        <begin position="712"/>
        <end position="753"/>
    </location>
</feature>
<feature type="repeat" description="WD" evidence="3">
    <location>
        <begin position="885"/>
        <end position="919"/>
    </location>
</feature>
<dbReference type="Proteomes" id="UP000631300">
    <property type="component" value="Unassembled WGS sequence"/>
</dbReference>
<dbReference type="PANTHER" id="PTHR19879">
    <property type="entry name" value="TRANSCRIPTION INITIATION FACTOR TFIID"/>
    <property type="match status" value="1"/>
</dbReference>
<dbReference type="PROSITE" id="PS50104">
    <property type="entry name" value="TIR"/>
    <property type="match status" value="1"/>
</dbReference>
<sequence length="973" mass="105876">MNADDYKYYAFISYSHADSSWADWLHRSLEKFVIPKSLRKETNFTLPKTLFPVFKDREELPSAAKLGDHITRALTASRYLIVICSPDAAQSDWVNQEVCIFKALGREDRVLCLIVDGEPAVSEAHNQRPGRGAHPLRRASDTSEALIKRKTTRTSTLDSAQKHADQECFPPAVRYCVDADRQLLSERAEPIAADVREGRDGKNLALLKLIAGLIDIDLFQLTQRQHQRRINRLRLLTALMVALVTAFASIAVTAWKAQKKAEDLSLVALSRQLSTQAGSLFDSDKSLRVSMLLAGVQAHNFAPTVEASSATLTTLLATRSIKSVLATESAVMNIAYSQDGAWLAAALDNGEILLWDLLTMTQARAPLVGHEGSVLTLAFSPDGRLLISAGTDDTVIVWPLHSASPDGPQTSASLTAHNDWVVGVDFAPDGRSFVTSGWDGRAIIWDAFTLQPLTELPLAPGGWASSVEFSANGAWLAIGRENGAVELWDVAARTRSGPILTGHQGWVTDVSFSHNSRYLASAGSDGSLRVWDLEQKALRYDVASEAGMGITSAIFGPEDRVLITGGWDRKINRWLVKTGEKLGEPLLGHTEQVTNVAMAPDGKTFSTAGHDGSIVIWVSDSDYPHRQHYCSQNSPINSIGFAQNGSMLVTASINNDVMVCGVDNETEPHQIAGSMSKYLALSRDGQQLAFLKSEHEIVRYDVGTLAPVAEPINMYPSVISSLAYSPDNRFIAVGDRNAEVHLWQRDPARHLTTLVGHQGPILDLAFSADSQTLASASEDTQIFLWDINEGAAKKSGILRGNSTPVTAIAFNPNASHVLVSGNEEGVLTFWDAERSAPIGAPITGHDGAINTLSFSMDGTLVATGGNDKRIALRDTQSRRQIGPKLTAHTERVTSLSFSPHDYTLVSGSADGKIMIWDLDVSHWKKSICHKVVQPLTHQEWELYVGGLVPYENACSAIQGRHRGGQSFSASPFR</sequence>
<feature type="transmembrane region" description="Helical" evidence="5">
    <location>
        <begin position="233"/>
        <end position="255"/>
    </location>
</feature>
<dbReference type="Gene3D" id="3.40.50.10140">
    <property type="entry name" value="Toll/interleukin-1 receptor homology (TIR) domain"/>
    <property type="match status" value="1"/>
</dbReference>
<feature type="repeat" description="WD" evidence="3">
    <location>
        <begin position="414"/>
        <end position="455"/>
    </location>
</feature>
<protein>
    <recommendedName>
        <fullName evidence="6">TIR domain-containing protein</fullName>
    </recommendedName>
</protein>
<keyword evidence="5" id="KW-0472">Membrane</keyword>
<dbReference type="Gene3D" id="2.130.10.10">
    <property type="entry name" value="YVTN repeat-like/Quinoprotein amine dehydrogenase"/>
    <property type="match status" value="4"/>
</dbReference>
<dbReference type="CDD" id="cd00200">
    <property type="entry name" value="WD40"/>
    <property type="match status" value="2"/>
</dbReference>
<dbReference type="SMART" id="SM00320">
    <property type="entry name" value="WD40"/>
    <property type="match status" value="13"/>
</dbReference>
<feature type="repeat" description="WD" evidence="3">
    <location>
        <begin position="367"/>
        <end position="402"/>
    </location>
</feature>
<dbReference type="InterPro" id="IPR020472">
    <property type="entry name" value="WD40_PAC1"/>
</dbReference>
<keyword evidence="5" id="KW-0812">Transmembrane</keyword>
<dbReference type="Pfam" id="PF00400">
    <property type="entry name" value="WD40"/>
    <property type="match status" value="10"/>
</dbReference>
<accession>A0A918JM85</accession>
<evidence type="ECO:0000256" key="2">
    <source>
        <dbReference type="ARBA" id="ARBA00022737"/>
    </source>
</evidence>